<dbReference type="PhylomeDB" id="Q16JV9"/>
<proteinExistence type="inferred from homology"/>
<feature type="transmembrane region" description="Helical" evidence="9">
    <location>
        <begin position="836"/>
        <end position="857"/>
    </location>
</feature>
<dbReference type="InterPro" id="IPR001320">
    <property type="entry name" value="Iontro_rcpt_C"/>
</dbReference>
<evidence type="ECO:0000256" key="8">
    <source>
        <dbReference type="ARBA" id="ARBA00023180"/>
    </source>
</evidence>
<reference evidence="12" key="1">
    <citation type="submission" date="2005-10" db="EMBL/GenBank/DDBJ databases">
        <authorList>
            <person name="Loftus B.J."/>
            <person name="Nene V.M."/>
            <person name="Hannick L.I."/>
            <person name="Bidwell S."/>
            <person name="Haas B."/>
            <person name="Amedeo P."/>
            <person name="Orvis J."/>
            <person name="Wortman J.R."/>
            <person name="White O.R."/>
            <person name="Salzberg S."/>
            <person name="Shumway M."/>
            <person name="Koo H."/>
            <person name="Zhao Y."/>
            <person name="Holmes M."/>
            <person name="Miller J."/>
            <person name="Schatz M."/>
            <person name="Pop M."/>
            <person name="Pai G."/>
            <person name="Utterback T."/>
            <person name="Rogers Y.-H."/>
            <person name="Kravitz S."/>
            <person name="Fraser C.M."/>
        </authorList>
    </citation>
    <scope>NUCLEOTIDE SEQUENCE</scope>
    <source>
        <strain evidence="12">Liverpool</strain>
    </source>
</reference>
<sequence>MSTGDHRFGLIADLSCPSTKDLLQFCSDRSYFNESYRWLLVNGVDSNYTFSYLESLNLNIDTHLTLAIRNLDQVEGSYELFEVYGTIRRRGGKNHVVKVGFENSGTGISLDRTHNNLAKSRTCLDGLPLRAVVTRKNYMKSSFIEDYLLNLDPPRSFSSDRLGYQMSVLLSEFLKFRIQLIIADDWHFNEIDTNSSKGVIGQLQNNLVDFSIAPLSLRTENVAAFDVIMPITATRVMIVFRHPKNSFTRNIFLLPFRNTVWAAVSTIMIVACTFLLVDLYIKTRTNFYETCEILLTVLGFLGRQPMTSGIDLASARIVIIASIFFCFIVHQFYSTFIISYLLVSPPKSIQTVEDLLSSNLKCGIEDFAYNLDFFNTTKDDIALKLYKNKILTNKHGLTDINTGIKLVKRGGYAFLMDCSYGYPLVFESFNEKQICDLHEISLLPLQPLYLAVPKGSPLKEAFRIMLRRAVETGSTDRYNRIFNSRKPRCTMKDATFDQVQLVDIANVLNLYHKIGRSYSEKVHFEDISYFTEATWNHKHVMRYDYNNLGVSVDLDCPATEKLFEVVSNNEYFNASYYWLMFANGSLEESACLLGKQNLNIDAKVTLVVDQRVQHNVFDVYDVFSPAIKRGAALNTTLMGNWSHEGGFTITVNQTEYERRIDFAGISLKTAVLTLDQLHHATLMQLLTKQGTIRSYSLHRLGYRFLEFLLEKHNFSVQFIRINDWGFTSTDGYSSFGLVGQMGAKKVDFLINSLAYQPERVGVMDYTITIGVSKMLIVFRHPQKNEGRYFFLKPFRAELWIAIIGLNVVATLVVCMTYRSKSIKEYDDPRSNDDRRLAWLTVFGILFQQGTSSTVSFSSTRITLISTLVFSILISQFYSAYIVGYLLIVPPKTMNTVQHLIDSDFRVLVENLGYNIDFLNRTTDPVVLELYHRKILNGEDNFVNITQGLELVKRGGFAFQCDTAYAYPLMKESFTDKEVCDIQEIMYNRLRPLNLPLRKGSQFKQLFRITLRKVMETGNGAYQNKYFFSKKLICDKNYIKTVSVDLDHLLVLFGSLLGGMAGSFVIMLLEIGYVKVRKRKIQVLNGSRSEDSLKRD</sequence>
<evidence type="ECO:0000313" key="12">
    <source>
        <dbReference type="EMBL" id="EAT34583.1"/>
    </source>
</evidence>
<keyword evidence="5 9" id="KW-1133">Transmembrane helix</keyword>
<evidence type="ECO:0000256" key="9">
    <source>
        <dbReference type="SAM" id="Phobius"/>
    </source>
</evidence>
<evidence type="ECO:0000256" key="1">
    <source>
        <dbReference type="ARBA" id="ARBA00004651"/>
    </source>
</evidence>
<protein>
    <submittedName>
        <fullName evidence="12">AAEL013198-PA</fullName>
    </submittedName>
</protein>
<comment type="subcellular location">
    <subcellularLocation>
        <location evidence="1">Cell membrane</location>
        <topology evidence="1">Multi-pass membrane protein</topology>
    </subcellularLocation>
</comment>
<dbReference type="PaxDb" id="7159-AAEL013198-PA"/>
<dbReference type="VEuPathDB" id="VectorBase:AAEL023890"/>
<dbReference type="Proteomes" id="UP000682892">
    <property type="component" value="Unassembled WGS sequence"/>
</dbReference>
<gene>
    <name evidence="12" type="ORF">AaeL_AAEL013198</name>
</gene>
<feature type="domain" description="Ionotropic receptor 75a N-terminal" evidence="11">
    <location>
        <begin position="506"/>
        <end position="671"/>
    </location>
</feature>
<dbReference type="GO" id="GO:0005886">
    <property type="term" value="C:plasma membrane"/>
    <property type="evidence" value="ECO:0007669"/>
    <property type="project" value="UniProtKB-SubCell"/>
</dbReference>
<dbReference type="eggNOG" id="KOG1052">
    <property type="taxonomic scope" value="Eukaryota"/>
</dbReference>
<organism evidence="12 13">
    <name type="scientific">Aedes aegypti</name>
    <name type="common">Yellowfever mosquito</name>
    <name type="synonym">Culex aegypti</name>
    <dbReference type="NCBI Taxonomy" id="7159"/>
    <lineage>
        <taxon>Eukaryota</taxon>
        <taxon>Metazoa</taxon>
        <taxon>Ecdysozoa</taxon>
        <taxon>Arthropoda</taxon>
        <taxon>Hexapoda</taxon>
        <taxon>Insecta</taxon>
        <taxon>Pterygota</taxon>
        <taxon>Neoptera</taxon>
        <taxon>Endopterygota</taxon>
        <taxon>Diptera</taxon>
        <taxon>Nematocera</taxon>
        <taxon>Culicoidea</taxon>
        <taxon>Culicidae</taxon>
        <taxon>Culicinae</taxon>
        <taxon>Aedini</taxon>
        <taxon>Aedes</taxon>
        <taxon>Stegomyia</taxon>
    </lineage>
</organism>
<dbReference type="GO" id="GO:0015276">
    <property type="term" value="F:ligand-gated monoatomic ion channel activity"/>
    <property type="evidence" value="ECO:0007669"/>
    <property type="project" value="InterPro"/>
</dbReference>
<feature type="transmembrane region" description="Helical" evidence="9">
    <location>
        <begin position="317"/>
        <end position="343"/>
    </location>
</feature>
<dbReference type="PANTHER" id="PTHR42643:SF33">
    <property type="entry name" value="GLUTAMATE RECEPTOR 2-LIKE PROTEIN"/>
    <property type="match status" value="1"/>
</dbReference>
<reference evidence="12" key="3">
    <citation type="submission" date="2012-09" db="EMBL/GenBank/DDBJ databases">
        <authorList>
            <consortium name="VectorBase"/>
        </authorList>
    </citation>
    <scope>NUCLEOTIDE SEQUENCE</scope>
    <source>
        <strain evidence="12">Liverpool</strain>
    </source>
</reference>
<evidence type="ECO:0000256" key="3">
    <source>
        <dbReference type="ARBA" id="ARBA00022475"/>
    </source>
</evidence>
<dbReference type="Pfam" id="PF24576">
    <property type="entry name" value="IR75A_N"/>
    <property type="match status" value="2"/>
</dbReference>
<evidence type="ECO:0000256" key="7">
    <source>
        <dbReference type="ARBA" id="ARBA00023170"/>
    </source>
</evidence>
<dbReference type="Gene3D" id="3.40.190.10">
    <property type="entry name" value="Periplasmic binding protein-like II"/>
    <property type="match status" value="3"/>
</dbReference>
<accession>Q16JV9</accession>
<evidence type="ECO:0000313" key="13">
    <source>
        <dbReference type="Proteomes" id="UP000682892"/>
    </source>
</evidence>
<feature type="transmembrane region" description="Helical" evidence="9">
    <location>
        <begin position="798"/>
        <end position="815"/>
    </location>
</feature>
<dbReference type="SUPFAM" id="SSF53850">
    <property type="entry name" value="Periplasmic binding protein-like II"/>
    <property type="match status" value="2"/>
</dbReference>
<evidence type="ECO:0000259" key="11">
    <source>
        <dbReference type="Pfam" id="PF24576"/>
    </source>
</evidence>
<feature type="transmembrane region" description="Helical" evidence="9">
    <location>
        <begin position="863"/>
        <end position="887"/>
    </location>
</feature>
<keyword evidence="8" id="KW-0325">Glycoprotein</keyword>
<evidence type="ECO:0000256" key="4">
    <source>
        <dbReference type="ARBA" id="ARBA00022692"/>
    </source>
</evidence>
<dbReference type="Gene3D" id="1.10.287.70">
    <property type="match status" value="1"/>
</dbReference>
<reference evidence="12" key="2">
    <citation type="journal article" date="2007" name="Science">
        <title>Genome sequence of Aedes aegypti, a major arbovirus vector.</title>
        <authorList>
            <person name="Nene V."/>
            <person name="Wortman J.R."/>
            <person name="Lawson D."/>
            <person name="Haas B."/>
            <person name="Kodira C."/>
            <person name="Tu Z.J."/>
            <person name="Loftus B."/>
            <person name="Xi Z."/>
            <person name="Megy K."/>
            <person name="Grabherr M."/>
            <person name="Ren Q."/>
            <person name="Zdobnov E.M."/>
            <person name="Lobo N.F."/>
            <person name="Campbell K.S."/>
            <person name="Brown S.E."/>
            <person name="Bonaldo M.F."/>
            <person name="Zhu J."/>
            <person name="Sinkins S.P."/>
            <person name="Hogenkamp D.G."/>
            <person name="Amedeo P."/>
            <person name="Arensburger P."/>
            <person name="Atkinson P.W."/>
            <person name="Bidwell S."/>
            <person name="Biedler J."/>
            <person name="Birney E."/>
            <person name="Bruggner R.V."/>
            <person name="Costas J."/>
            <person name="Coy M.R."/>
            <person name="Crabtree J."/>
            <person name="Crawford M."/>
            <person name="Debruyn B."/>
            <person name="Decaprio D."/>
            <person name="Eiglmeier K."/>
            <person name="Eisenstadt E."/>
            <person name="El-Dorry H."/>
            <person name="Gelbart W.M."/>
            <person name="Gomes S.L."/>
            <person name="Hammond M."/>
            <person name="Hannick L.I."/>
            <person name="Hogan J.R."/>
            <person name="Holmes M.H."/>
            <person name="Jaffe D."/>
            <person name="Johnston J.S."/>
            <person name="Kennedy R.C."/>
            <person name="Koo H."/>
            <person name="Kravitz S."/>
            <person name="Kriventseva E.V."/>
            <person name="Kulp D."/>
            <person name="Labutti K."/>
            <person name="Lee E."/>
            <person name="Li S."/>
            <person name="Lovin D.D."/>
            <person name="Mao C."/>
            <person name="Mauceli E."/>
            <person name="Menck C.F."/>
            <person name="Miller J.R."/>
            <person name="Montgomery P."/>
            <person name="Mori A."/>
            <person name="Nascimento A.L."/>
            <person name="Naveira H.F."/>
            <person name="Nusbaum C."/>
            <person name="O'leary S."/>
            <person name="Orvis J."/>
            <person name="Pertea M."/>
            <person name="Quesneville H."/>
            <person name="Reidenbach K.R."/>
            <person name="Rogers Y.H."/>
            <person name="Roth C.W."/>
            <person name="Schneider J.R."/>
            <person name="Schatz M."/>
            <person name="Shumway M."/>
            <person name="Stanke M."/>
            <person name="Stinson E.O."/>
            <person name="Tubio J.M."/>
            <person name="Vanzee J.P."/>
            <person name="Verjovski-Almeida S."/>
            <person name="Werner D."/>
            <person name="White O."/>
            <person name="Wyder S."/>
            <person name="Zeng Q."/>
            <person name="Zhao Q."/>
            <person name="Zhao Y."/>
            <person name="Hill C.A."/>
            <person name="Raikhel A.S."/>
            <person name="Soares M.B."/>
            <person name="Knudson D.L."/>
            <person name="Lee N.H."/>
            <person name="Galagan J."/>
            <person name="Salzberg S.L."/>
            <person name="Paulsen I.T."/>
            <person name="Dimopoulos G."/>
            <person name="Collins F.H."/>
            <person name="Birren B."/>
            <person name="Fraser-Liggett C.M."/>
            <person name="Severson D.W."/>
        </authorList>
    </citation>
    <scope>NUCLEOTIDE SEQUENCE [LARGE SCALE GENOMIC DNA]</scope>
    <source>
        <strain evidence="12">Liverpool</strain>
    </source>
</reference>
<dbReference type="GO" id="GO:0050906">
    <property type="term" value="P:detection of stimulus involved in sensory perception"/>
    <property type="evidence" value="ECO:0007669"/>
    <property type="project" value="UniProtKB-ARBA"/>
</dbReference>
<dbReference type="InterPro" id="IPR052192">
    <property type="entry name" value="Insect_Ionotropic_Sensory_Rcpt"/>
</dbReference>
<dbReference type="EMBL" id="CH477989">
    <property type="protein sequence ID" value="EAT34583.1"/>
    <property type="molecule type" value="Genomic_DNA"/>
</dbReference>
<comment type="similarity">
    <text evidence="2">Belongs to the glutamate-gated ion channel (TC 1.A.10.1) family.</text>
</comment>
<keyword evidence="3" id="KW-1003">Cell membrane</keyword>
<feature type="transmembrane region" description="Helical" evidence="9">
    <location>
        <begin position="1048"/>
        <end position="1068"/>
    </location>
</feature>
<feature type="domain" description="Ionotropic receptor 75a N-terminal" evidence="11">
    <location>
        <begin position="5"/>
        <end position="133"/>
    </location>
</feature>
<keyword evidence="4 9" id="KW-0812">Transmembrane</keyword>
<feature type="transmembrane region" description="Helical" evidence="9">
    <location>
        <begin position="260"/>
        <end position="281"/>
    </location>
</feature>
<dbReference type="PANTHER" id="PTHR42643">
    <property type="entry name" value="IONOTROPIC RECEPTOR 20A-RELATED"/>
    <property type="match status" value="1"/>
</dbReference>
<evidence type="ECO:0000256" key="6">
    <source>
        <dbReference type="ARBA" id="ARBA00023136"/>
    </source>
</evidence>
<dbReference type="OMA" id="RSPDRIW"/>
<keyword evidence="7" id="KW-0675">Receptor</keyword>
<feature type="domain" description="Ionotropic glutamate receptor C-terminal" evidence="10">
    <location>
        <begin position="796"/>
        <end position="1058"/>
    </location>
</feature>
<evidence type="ECO:0000256" key="2">
    <source>
        <dbReference type="ARBA" id="ARBA00008685"/>
    </source>
</evidence>
<dbReference type="STRING" id="7159.Q16JV9"/>
<dbReference type="InterPro" id="IPR057074">
    <property type="entry name" value="IR75A_N"/>
</dbReference>
<keyword evidence="6 9" id="KW-0472">Membrane</keyword>
<dbReference type="VEuPathDB" id="VectorBase:AAEL026420"/>
<evidence type="ECO:0000256" key="5">
    <source>
        <dbReference type="ARBA" id="ARBA00022989"/>
    </source>
</evidence>
<evidence type="ECO:0000259" key="10">
    <source>
        <dbReference type="Pfam" id="PF00060"/>
    </source>
</evidence>
<dbReference type="AlphaFoldDB" id="Q16JV9"/>
<name>Q16JV9_AEDAE</name>
<dbReference type="Pfam" id="PF00060">
    <property type="entry name" value="Lig_chan"/>
    <property type="match status" value="1"/>
</dbReference>